<keyword evidence="12" id="KW-1133">Transmembrane helix</keyword>
<comment type="similarity">
    <text evidence="3">Belongs to the etk/wzc family.</text>
</comment>
<keyword evidence="10" id="KW-0418">Kinase</keyword>
<evidence type="ECO:0000256" key="9">
    <source>
        <dbReference type="ARBA" id="ARBA00022741"/>
    </source>
</evidence>
<dbReference type="InterPro" id="IPR027417">
    <property type="entry name" value="P-loop_NTPase"/>
</dbReference>
<dbReference type="Gene3D" id="3.40.50.300">
    <property type="entry name" value="P-loop containing nucleotide triphosphate hydrolases"/>
    <property type="match status" value="1"/>
</dbReference>
<dbReference type="RefSeq" id="WP_076452971.1">
    <property type="nucleotide sequence ID" value="NZ_FTOB01000001.1"/>
</dbReference>
<protein>
    <recommendedName>
        <fullName evidence="4">non-specific protein-tyrosine kinase</fullName>
        <ecNumber evidence="4">2.7.10.2</ecNumber>
    </recommendedName>
</protein>
<evidence type="ECO:0000259" key="17">
    <source>
        <dbReference type="Pfam" id="PF13614"/>
    </source>
</evidence>
<keyword evidence="8" id="KW-0812">Transmembrane</keyword>
<dbReference type="CDD" id="cd05387">
    <property type="entry name" value="BY-kinase"/>
    <property type="match status" value="1"/>
</dbReference>
<keyword evidence="5" id="KW-1003">Cell membrane</keyword>
<evidence type="ECO:0000259" key="16">
    <source>
        <dbReference type="Pfam" id="PF02706"/>
    </source>
</evidence>
<keyword evidence="9" id="KW-0547">Nucleotide-binding</keyword>
<dbReference type="PANTHER" id="PTHR32309">
    <property type="entry name" value="TYROSINE-PROTEIN KINASE"/>
    <property type="match status" value="1"/>
</dbReference>
<dbReference type="InterPro" id="IPR050445">
    <property type="entry name" value="Bact_polysacc_biosynth/exp"/>
</dbReference>
<accession>A0ABY1KHP3</accession>
<gene>
    <name evidence="19" type="ORF">SAMN05421766_10141</name>
</gene>
<dbReference type="EC" id="2.7.10.2" evidence="4"/>
<dbReference type="InterPro" id="IPR003856">
    <property type="entry name" value="LPS_length_determ_N"/>
</dbReference>
<keyword evidence="11" id="KW-0067">ATP-binding</keyword>
<dbReference type="Pfam" id="PF13807">
    <property type="entry name" value="GNVR"/>
    <property type="match status" value="1"/>
</dbReference>
<keyword evidence="14" id="KW-0829">Tyrosine-protein kinase</keyword>
<dbReference type="SUPFAM" id="SSF52540">
    <property type="entry name" value="P-loop containing nucleoside triphosphate hydrolases"/>
    <property type="match status" value="1"/>
</dbReference>
<evidence type="ECO:0000313" key="19">
    <source>
        <dbReference type="EMBL" id="SIS37119.1"/>
    </source>
</evidence>
<dbReference type="Proteomes" id="UP000185728">
    <property type="component" value="Unassembled WGS sequence"/>
</dbReference>
<evidence type="ECO:0000256" key="15">
    <source>
        <dbReference type="ARBA" id="ARBA00051245"/>
    </source>
</evidence>
<evidence type="ECO:0000256" key="12">
    <source>
        <dbReference type="ARBA" id="ARBA00022989"/>
    </source>
</evidence>
<comment type="caution">
    <text evidence="19">The sequence shown here is derived from an EMBL/GenBank/DDBJ whole genome shotgun (WGS) entry which is preliminary data.</text>
</comment>
<keyword evidence="20" id="KW-1185">Reference proteome</keyword>
<evidence type="ECO:0000256" key="7">
    <source>
        <dbReference type="ARBA" id="ARBA00022679"/>
    </source>
</evidence>
<evidence type="ECO:0000256" key="8">
    <source>
        <dbReference type="ARBA" id="ARBA00022692"/>
    </source>
</evidence>
<evidence type="ECO:0000256" key="13">
    <source>
        <dbReference type="ARBA" id="ARBA00023136"/>
    </source>
</evidence>
<organism evidence="19 20">
    <name type="scientific">Zobellia uliginosa</name>
    <dbReference type="NCBI Taxonomy" id="143224"/>
    <lineage>
        <taxon>Bacteria</taxon>
        <taxon>Pseudomonadati</taxon>
        <taxon>Bacteroidota</taxon>
        <taxon>Flavobacteriia</taxon>
        <taxon>Flavobacteriales</taxon>
        <taxon>Flavobacteriaceae</taxon>
        <taxon>Zobellia</taxon>
    </lineage>
</organism>
<dbReference type="InterPro" id="IPR032807">
    <property type="entry name" value="GNVR"/>
</dbReference>
<evidence type="ECO:0000256" key="11">
    <source>
        <dbReference type="ARBA" id="ARBA00022840"/>
    </source>
</evidence>
<sequence>MKEKKNNQVNPQQEINLKLFFRKIYKNKMFFMASIGFFLLLALVYIAAATPIYEVSTSVLIDSKGRNRVLGDSKYVDGGVSLIEMEKNLYNEIGILKSFSLIRQTIEDLDFDVSYHTESLFSSQEKYGYFPFEVTLNRSKPQLYGIPFEVELLGGDNYRLTIEADDEFAVSNPQNGSVREVERSFDFSQEYKFGDMVEHEYFTFTLNRPEYSVNIEDFDGDDFTFVISNIENVAKGYMGKLEADNIDIQASIFKIVSSGPIVNKEVDFLKKLTENYVQNELSSRNEIAAGKEAFIRNQLRIISDSLTRFEVELEAFKIDKKAVDLGATASNALDQTNNLQVEAAKIKMNINYYNSIMRSVRNNRNNDDFIMPSGIGIEDPLINQNILELKELYAERSRKKFYVTSNNEEMAILNGRIQEATELLLNNLRSAVRSSQAALGGITSQLSSIDEEISSLPTREIQLLNIQRQNTLYENLYKYLSQELAKTGIARAESTSDTRVLDEARMVGNGPVAPQKSLLLALAMVLGMLIPLGWMIFFSPDDTIENVHQVMANSDMPIIASIVHYDNSSTDKSHGIPFLGVAVEKWIRKFKGTSKLFDFVNENLKPTDADSEVALWKLKESFRDLSTNLKLVNSEDKGVIGITSILPEEGKTYSAINLGITFAEAGKKTIIIDADLRNPSLVDHVGKVKGRGLSNYLKGEVKSVQDVIYTHDKLDNLKFIPTSIVEGNVHELLSCDKMKTIVAQLREEYDYVILDTPAVGLVSDFLLLLDVMDINLFVVRRNISKVEFLEDLENLIPRDKKKKSYIIFNDALKEDHKYGYEAKYGLNKEKQLIDKSFSV</sequence>
<evidence type="ECO:0000256" key="14">
    <source>
        <dbReference type="ARBA" id="ARBA00023137"/>
    </source>
</evidence>
<feature type="domain" description="Tyrosine-protein kinase G-rich" evidence="18">
    <location>
        <begin position="462"/>
        <end position="536"/>
    </location>
</feature>
<dbReference type="EMBL" id="FTOB01000001">
    <property type="protein sequence ID" value="SIS37119.1"/>
    <property type="molecule type" value="Genomic_DNA"/>
</dbReference>
<dbReference type="PANTHER" id="PTHR32309:SF13">
    <property type="entry name" value="FERRIC ENTEROBACTIN TRANSPORT PROTEIN FEPE"/>
    <property type="match status" value="1"/>
</dbReference>
<dbReference type="Pfam" id="PF02706">
    <property type="entry name" value="Wzz"/>
    <property type="match status" value="1"/>
</dbReference>
<evidence type="ECO:0000256" key="6">
    <source>
        <dbReference type="ARBA" id="ARBA00022519"/>
    </source>
</evidence>
<evidence type="ECO:0000259" key="18">
    <source>
        <dbReference type="Pfam" id="PF13807"/>
    </source>
</evidence>
<dbReference type="InterPro" id="IPR025669">
    <property type="entry name" value="AAA_dom"/>
</dbReference>
<evidence type="ECO:0000256" key="10">
    <source>
        <dbReference type="ARBA" id="ARBA00022777"/>
    </source>
</evidence>
<reference evidence="19 20" key="1">
    <citation type="submission" date="2017-01" db="EMBL/GenBank/DDBJ databases">
        <authorList>
            <person name="Varghese N."/>
            <person name="Submissions S."/>
        </authorList>
    </citation>
    <scope>NUCLEOTIDE SEQUENCE [LARGE SCALE GENOMIC DNA]</scope>
    <source>
        <strain evidence="19 20">DSM 2061</strain>
    </source>
</reference>
<evidence type="ECO:0000256" key="2">
    <source>
        <dbReference type="ARBA" id="ARBA00007316"/>
    </source>
</evidence>
<keyword evidence="13" id="KW-0472">Membrane</keyword>
<evidence type="ECO:0000256" key="3">
    <source>
        <dbReference type="ARBA" id="ARBA00008883"/>
    </source>
</evidence>
<evidence type="ECO:0000256" key="1">
    <source>
        <dbReference type="ARBA" id="ARBA00004429"/>
    </source>
</evidence>
<evidence type="ECO:0000313" key="20">
    <source>
        <dbReference type="Proteomes" id="UP000185728"/>
    </source>
</evidence>
<evidence type="ECO:0000256" key="4">
    <source>
        <dbReference type="ARBA" id="ARBA00011903"/>
    </source>
</evidence>
<dbReference type="Pfam" id="PF13614">
    <property type="entry name" value="AAA_31"/>
    <property type="match status" value="1"/>
</dbReference>
<dbReference type="NCBIfam" id="TIGR01007">
    <property type="entry name" value="eps_fam"/>
    <property type="match status" value="1"/>
</dbReference>
<evidence type="ECO:0000256" key="5">
    <source>
        <dbReference type="ARBA" id="ARBA00022475"/>
    </source>
</evidence>
<keyword evidence="6" id="KW-0997">Cell inner membrane</keyword>
<comment type="subcellular location">
    <subcellularLocation>
        <location evidence="1">Cell inner membrane</location>
        <topology evidence="1">Multi-pass membrane protein</topology>
    </subcellularLocation>
</comment>
<keyword evidence="7" id="KW-0808">Transferase</keyword>
<feature type="domain" description="AAA" evidence="17">
    <location>
        <begin position="650"/>
        <end position="762"/>
    </location>
</feature>
<proteinExistence type="inferred from homology"/>
<comment type="similarity">
    <text evidence="2">Belongs to the CpsD/CapB family.</text>
</comment>
<dbReference type="InterPro" id="IPR005702">
    <property type="entry name" value="Wzc-like_C"/>
</dbReference>
<name>A0ABY1KHP3_9FLAO</name>
<feature type="domain" description="Polysaccharide chain length determinant N-terminal" evidence="16">
    <location>
        <begin position="13"/>
        <end position="109"/>
    </location>
</feature>
<comment type="catalytic activity">
    <reaction evidence="15">
        <text>L-tyrosyl-[protein] + ATP = O-phospho-L-tyrosyl-[protein] + ADP + H(+)</text>
        <dbReference type="Rhea" id="RHEA:10596"/>
        <dbReference type="Rhea" id="RHEA-COMP:10136"/>
        <dbReference type="Rhea" id="RHEA-COMP:20101"/>
        <dbReference type="ChEBI" id="CHEBI:15378"/>
        <dbReference type="ChEBI" id="CHEBI:30616"/>
        <dbReference type="ChEBI" id="CHEBI:46858"/>
        <dbReference type="ChEBI" id="CHEBI:61978"/>
        <dbReference type="ChEBI" id="CHEBI:456216"/>
        <dbReference type="EC" id="2.7.10.2"/>
    </reaction>
</comment>